<evidence type="ECO:0000313" key="2">
    <source>
        <dbReference type="EMBL" id="RGR95298.1"/>
    </source>
</evidence>
<evidence type="ECO:0000313" key="3">
    <source>
        <dbReference type="Proteomes" id="UP000285864"/>
    </source>
</evidence>
<dbReference type="EMBL" id="QRUU01000037">
    <property type="protein sequence ID" value="RGR95298.1"/>
    <property type="molecule type" value="Genomic_DNA"/>
</dbReference>
<dbReference type="RefSeq" id="WP_022126238.1">
    <property type="nucleotide sequence ID" value="NZ_CATZZN010000019.1"/>
</dbReference>
<dbReference type="InterPro" id="IPR047698">
    <property type="entry name" value="ArsF-like"/>
</dbReference>
<name>A0A412GKN2_9BACT</name>
<dbReference type="Gene3D" id="3.40.30.10">
    <property type="entry name" value="Glutaredoxin"/>
    <property type="match status" value="1"/>
</dbReference>
<evidence type="ECO:0000256" key="1">
    <source>
        <dbReference type="SAM" id="SignalP"/>
    </source>
</evidence>
<proteinExistence type="predicted"/>
<accession>A0A412GKN2</accession>
<dbReference type="NCBIfam" id="NF040494">
    <property type="entry name" value="nitrored_ArsF"/>
    <property type="match status" value="1"/>
</dbReference>
<dbReference type="AlphaFoldDB" id="A0A412GKN2"/>
<dbReference type="Proteomes" id="UP000285864">
    <property type="component" value="Unassembled WGS sequence"/>
</dbReference>
<reference evidence="2 3" key="1">
    <citation type="submission" date="2018-08" db="EMBL/GenBank/DDBJ databases">
        <title>A genome reference for cultivated species of the human gut microbiota.</title>
        <authorList>
            <person name="Zou Y."/>
            <person name="Xue W."/>
            <person name="Luo G."/>
        </authorList>
    </citation>
    <scope>NUCLEOTIDE SEQUENCE [LARGE SCALE GENOMIC DNA]</scope>
    <source>
        <strain evidence="2 3">AF24-2</strain>
    </source>
</reference>
<comment type="caution">
    <text evidence="2">The sequence shown here is derived from an EMBL/GenBank/DDBJ whole genome shotgun (WGS) entry which is preliminary data.</text>
</comment>
<feature type="signal peptide" evidence="1">
    <location>
        <begin position="1"/>
        <end position="18"/>
    </location>
</feature>
<keyword evidence="1" id="KW-0732">Signal</keyword>
<organism evidence="2 3">
    <name type="scientific">Phocaeicola coprocola</name>
    <dbReference type="NCBI Taxonomy" id="310298"/>
    <lineage>
        <taxon>Bacteria</taxon>
        <taxon>Pseudomonadati</taxon>
        <taxon>Bacteroidota</taxon>
        <taxon>Bacteroidia</taxon>
        <taxon>Bacteroidales</taxon>
        <taxon>Bacteroidaceae</taxon>
        <taxon>Phocaeicola</taxon>
    </lineage>
</organism>
<gene>
    <name evidence="2" type="ORF">DWY20_09160</name>
</gene>
<dbReference type="PROSITE" id="PS51257">
    <property type="entry name" value="PROKAR_LIPOPROTEIN"/>
    <property type="match status" value="1"/>
</dbReference>
<protein>
    <submittedName>
        <fullName evidence="2">Thioredoxin</fullName>
    </submittedName>
</protein>
<keyword evidence="3" id="KW-1185">Reference proteome</keyword>
<feature type="chain" id="PRO_5019293738" evidence="1">
    <location>
        <begin position="19"/>
        <end position="148"/>
    </location>
</feature>
<sequence>MKKILFLLAACFVFVACGMKSKTEGTVLPAEKETAVRPDGVEVLCFHSKQRCATCIAIEKNARAAIDSAFADRLADGTLSFRIIDISKPENEAIAEKYQVTWSSLYIVSHKNGQEKAENMTEFAFSNARKSPGEFKKGLVDKINEMIN</sequence>